<feature type="transmembrane region" description="Helical" evidence="1">
    <location>
        <begin position="147"/>
        <end position="168"/>
    </location>
</feature>
<organism evidence="2 3">
    <name type="scientific">Onchocerca volvulus</name>
    <dbReference type="NCBI Taxonomy" id="6282"/>
    <lineage>
        <taxon>Eukaryota</taxon>
        <taxon>Metazoa</taxon>
        <taxon>Ecdysozoa</taxon>
        <taxon>Nematoda</taxon>
        <taxon>Chromadorea</taxon>
        <taxon>Rhabditida</taxon>
        <taxon>Spirurina</taxon>
        <taxon>Spiruromorpha</taxon>
        <taxon>Filarioidea</taxon>
        <taxon>Onchocercidae</taxon>
        <taxon>Onchocerca</taxon>
    </lineage>
</organism>
<dbReference type="Proteomes" id="UP000024404">
    <property type="component" value="Unassembled WGS sequence"/>
</dbReference>
<feature type="transmembrane region" description="Helical" evidence="1">
    <location>
        <begin position="33"/>
        <end position="53"/>
    </location>
</feature>
<keyword evidence="1" id="KW-0812">Transmembrane</keyword>
<feature type="transmembrane region" description="Helical" evidence="1">
    <location>
        <begin position="104"/>
        <end position="127"/>
    </location>
</feature>
<keyword evidence="1" id="KW-0472">Membrane</keyword>
<reference evidence="3" key="1">
    <citation type="submission" date="2013-10" db="EMBL/GenBank/DDBJ databases">
        <title>Genome sequencing of Onchocerca volvulus.</title>
        <authorList>
            <person name="Cotton J."/>
            <person name="Tsai J."/>
            <person name="Stanley E."/>
            <person name="Tracey A."/>
            <person name="Holroyd N."/>
            <person name="Lustigman S."/>
            <person name="Berriman M."/>
        </authorList>
    </citation>
    <scope>NUCLEOTIDE SEQUENCE</scope>
</reference>
<evidence type="ECO:0000313" key="2">
    <source>
        <dbReference type="EnsemblMetazoa" id="OVOC9556.1"/>
    </source>
</evidence>
<dbReference type="OMA" id="FFDFNDK"/>
<dbReference type="AlphaFoldDB" id="A0A8R1U254"/>
<reference evidence="2" key="2">
    <citation type="submission" date="2022-06" db="UniProtKB">
        <authorList>
            <consortium name="EnsemblMetazoa"/>
        </authorList>
    </citation>
    <scope>IDENTIFICATION</scope>
</reference>
<protein>
    <submittedName>
        <fullName evidence="2">Uncharacterized protein</fullName>
    </submittedName>
</protein>
<keyword evidence="1" id="KW-1133">Transmembrane helix</keyword>
<accession>A0A8R1U254</accession>
<name>A0A8R1U254_ONCVO</name>
<feature type="transmembrane region" description="Helical" evidence="1">
    <location>
        <begin position="230"/>
        <end position="249"/>
    </location>
</feature>
<dbReference type="EnsemblMetazoa" id="OVOC9556.1">
    <property type="protein sequence ID" value="OVOC9556.1"/>
    <property type="gene ID" value="WBGene00246365"/>
</dbReference>
<keyword evidence="3" id="KW-1185">Reference proteome</keyword>
<evidence type="ECO:0000313" key="3">
    <source>
        <dbReference type="Proteomes" id="UP000024404"/>
    </source>
</evidence>
<evidence type="ECO:0000256" key="1">
    <source>
        <dbReference type="SAM" id="Phobius"/>
    </source>
</evidence>
<proteinExistence type="predicted"/>
<sequence>MDWRQLIGIIGMYRQMKTYLFQWAGYSPPFHKYAVFLLCGFELVVSAMSMAVAQKYYELCTTLFPIAMYMFDDTKRKGIVGFTWTNNERQILKNVRVNLHEQKLLLLWCTSTATIFIAMLLIIPFFFNFKKPKTAEERAFRLNIMYILAALFIIIVSLNGVIMIWLYITAPADNKLFYELFDKSAKEEIFLTEIEKSLDCISDDDKELDPTIECDNTINRSIISRKWLKPLLIFWIAGHVITLFLFGFINKDFEDDESENNLKNVAIKERLIT</sequence>
<dbReference type="EMBL" id="CMVM020000283">
    <property type="status" value="NOT_ANNOTATED_CDS"/>
    <property type="molecule type" value="Genomic_DNA"/>
</dbReference>